<evidence type="ECO:0000256" key="1">
    <source>
        <dbReference type="SAM" id="MobiDB-lite"/>
    </source>
</evidence>
<name>A0ABU0EAT9_9CELL</name>
<evidence type="ECO:0000313" key="3">
    <source>
        <dbReference type="Proteomes" id="UP001239626"/>
    </source>
</evidence>
<gene>
    <name evidence="2" type="ORF">J2X26_000670</name>
</gene>
<comment type="caution">
    <text evidence="2">The sequence shown here is derived from an EMBL/GenBank/DDBJ whole genome shotgun (WGS) entry which is preliminary data.</text>
</comment>
<sequence length="172" mass="18358">MPVPSPNQPADRGVLPRPRPAGDDAAPVAPPPPVTRVYADGSALSRYLVGAPCREQWLAWTAEHESQLVTTPLGLTELRRVAQPRGVEATGVAHDVEERVEVIRFSDQTLKAATKVSGVLPPFVALHIGAALAHPDVSSVATYDVQLAQVSALHGLTVVSPGWPSSWWEREG</sequence>
<accession>A0ABU0EAT9</accession>
<reference evidence="2 3" key="1">
    <citation type="submission" date="2023-07" db="EMBL/GenBank/DDBJ databases">
        <title>Sorghum-associated microbial communities from plants grown in Nebraska, USA.</title>
        <authorList>
            <person name="Schachtman D."/>
        </authorList>
    </citation>
    <scope>NUCLEOTIDE SEQUENCE [LARGE SCALE GENOMIC DNA]</scope>
    <source>
        <strain evidence="2 3">BE332</strain>
    </source>
</reference>
<proteinExistence type="predicted"/>
<evidence type="ECO:0000313" key="2">
    <source>
        <dbReference type="EMBL" id="MDQ0372373.1"/>
    </source>
</evidence>
<dbReference type="RefSeq" id="WP_307489812.1">
    <property type="nucleotide sequence ID" value="NZ_JAUSVB010000001.1"/>
</dbReference>
<organism evidence="2 3">
    <name type="scientific">Cellulomonas humilata</name>
    <dbReference type="NCBI Taxonomy" id="144055"/>
    <lineage>
        <taxon>Bacteria</taxon>
        <taxon>Bacillati</taxon>
        <taxon>Actinomycetota</taxon>
        <taxon>Actinomycetes</taxon>
        <taxon>Micrococcales</taxon>
        <taxon>Cellulomonadaceae</taxon>
        <taxon>Cellulomonas</taxon>
    </lineage>
</organism>
<keyword evidence="3" id="KW-1185">Reference proteome</keyword>
<dbReference type="EMBL" id="JAUSVB010000001">
    <property type="protein sequence ID" value="MDQ0372373.1"/>
    <property type="molecule type" value="Genomic_DNA"/>
</dbReference>
<feature type="region of interest" description="Disordered" evidence="1">
    <location>
        <begin position="1"/>
        <end position="33"/>
    </location>
</feature>
<dbReference type="Proteomes" id="UP001239626">
    <property type="component" value="Unassembled WGS sequence"/>
</dbReference>
<protein>
    <submittedName>
        <fullName evidence="2">Nucleic acid-binding protein</fullName>
    </submittedName>
</protein>